<dbReference type="SMART" id="SM00388">
    <property type="entry name" value="HisKA"/>
    <property type="match status" value="1"/>
</dbReference>
<dbReference type="PRINTS" id="PR00344">
    <property type="entry name" value="BCTRLSENSOR"/>
</dbReference>
<dbReference type="PROSITE" id="PS50110">
    <property type="entry name" value="RESPONSE_REGULATORY"/>
    <property type="match status" value="1"/>
</dbReference>
<dbReference type="InterPro" id="IPR036890">
    <property type="entry name" value="HATPase_C_sf"/>
</dbReference>
<dbReference type="InterPro" id="IPR001789">
    <property type="entry name" value="Sig_transdc_resp-reg_receiver"/>
</dbReference>
<evidence type="ECO:0000256" key="3">
    <source>
        <dbReference type="ARBA" id="ARBA00022553"/>
    </source>
</evidence>
<dbReference type="Pfam" id="PF11849">
    <property type="entry name" value="DUF3369"/>
    <property type="match status" value="1"/>
</dbReference>
<protein>
    <recommendedName>
        <fullName evidence="2">histidine kinase</fullName>
        <ecNumber evidence="2">2.7.13.3</ecNumber>
    </recommendedName>
</protein>
<dbReference type="InterPro" id="IPR003594">
    <property type="entry name" value="HATPase_dom"/>
</dbReference>
<dbReference type="SMART" id="SM00387">
    <property type="entry name" value="HATPase_c"/>
    <property type="match status" value="1"/>
</dbReference>
<dbReference type="Gene3D" id="3.30.565.10">
    <property type="entry name" value="Histidine kinase-like ATPase, C-terminal domain"/>
    <property type="match status" value="1"/>
</dbReference>
<dbReference type="SUPFAM" id="SSF55781">
    <property type="entry name" value="GAF domain-like"/>
    <property type="match status" value="1"/>
</dbReference>
<gene>
    <name evidence="11" type="ORF">I3J27_37835</name>
</gene>
<dbReference type="CDD" id="cd00082">
    <property type="entry name" value="HisKA"/>
    <property type="match status" value="1"/>
</dbReference>
<evidence type="ECO:0000259" key="10">
    <source>
        <dbReference type="PROSITE" id="PS50110"/>
    </source>
</evidence>
<feature type="region of interest" description="Disordered" evidence="8">
    <location>
        <begin position="559"/>
        <end position="581"/>
    </location>
</feature>
<dbReference type="SMART" id="SM00448">
    <property type="entry name" value="REC"/>
    <property type="match status" value="1"/>
</dbReference>
<dbReference type="CDD" id="cd00075">
    <property type="entry name" value="HATPase"/>
    <property type="match status" value="1"/>
</dbReference>
<evidence type="ECO:0000313" key="11">
    <source>
        <dbReference type="EMBL" id="WBL78633.1"/>
    </source>
</evidence>
<feature type="domain" description="Response regulatory" evidence="10">
    <location>
        <begin position="27"/>
        <end position="151"/>
    </location>
</feature>
<dbReference type="InterPro" id="IPR003661">
    <property type="entry name" value="HisK_dim/P_dom"/>
</dbReference>
<keyword evidence="5" id="KW-0418">Kinase</keyword>
<dbReference type="SUPFAM" id="SSF55874">
    <property type="entry name" value="ATPase domain of HSP90 chaperone/DNA topoisomerase II/histidine kinase"/>
    <property type="match status" value="1"/>
</dbReference>
<keyword evidence="12" id="KW-1185">Reference proteome</keyword>
<dbReference type="InterPro" id="IPR050351">
    <property type="entry name" value="BphY/WalK/GraS-like"/>
</dbReference>
<feature type="coiled-coil region" evidence="7">
    <location>
        <begin position="311"/>
        <end position="338"/>
    </location>
</feature>
<evidence type="ECO:0000256" key="5">
    <source>
        <dbReference type="ARBA" id="ARBA00022777"/>
    </source>
</evidence>
<evidence type="ECO:0000313" key="12">
    <source>
        <dbReference type="Proteomes" id="UP001179614"/>
    </source>
</evidence>
<keyword evidence="3 6" id="KW-0597">Phosphoprotein</keyword>
<evidence type="ECO:0000256" key="7">
    <source>
        <dbReference type="SAM" id="Coils"/>
    </source>
</evidence>
<dbReference type="SUPFAM" id="SSF47384">
    <property type="entry name" value="Homodimeric domain of signal transducing histidine kinase"/>
    <property type="match status" value="1"/>
</dbReference>
<evidence type="ECO:0000256" key="4">
    <source>
        <dbReference type="ARBA" id="ARBA00022679"/>
    </source>
</evidence>
<feature type="modified residue" description="4-aspartylphosphate" evidence="6">
    <location>
        <position position="82"/>
    </location>
</feature>
<dbReference type="PANTHER" id="PTHR42878">
    <property type="entry name" value="TWO-COMPONENT HISTIDINE KINASE"/>
    <property type="match status" value="1"/>
</dbReference>
<evidence type="ECO:0000256" key="8">
    <source>
        <dbReference type="SAM" id="MobiDB-lite"/>
    </source>
</evidence>
<proteinExistence type="predicted"/>
<keyword evidence="7" id="KW-0175">Coiled coil</keyword>
<sequence>MAEQDDVLHLIDDTGTAPEDQNARKWKIAVIDDDPAVHDGTRFALSDYSLNGQGLEILSAHSAAEGRKLMAAHNDIAAVLLDVIMETDVAGLELVEFIRNELKNETVRIILRTGQPGQAPERRVIVQYDINDYKAKTELTADKLFTSLTAALRSYQQLERMLQTRRGLEIIIDAASTLYDFKSMQRLAEGVLTQLASLLNVDCAGILVLRDNGGIDPELSVLAGSGCYSRFIGTTSSKALDPDLRAMVEAAFQGRKNEFADHRSVIYLRTGSGREVVVLLQAERELSETDRSLVEIFSSRLSIAFDNVILYQQLQDANTQLEDRVAQRTRALMQANRRLSAQWLRLQRANGFKNEILGTVAHDLKNPLGVILGRTEMLKELISTGASESGVVAQVDHIRDATKRLTTMVDHLISDAMADAFDITIRREPVDVAALVKEVAEANQPLAVNKQQAISVTAPANIVTMCDTDRIREAIDNLISNAIKYSPIGGKIGVAVAHEGGETIVRVSDEGAGLSPEDLGRLFGRFQRLSAKPTAGESSTGLGLSIVKRIIDMHGGEVTAESEGPGKGSTFTITLPATELP</sequence>
<dbReference type="InterPro" id="IPR036097">
    <property type="entry name" value="HisK_dim/P_sf"/>
</dbReference>
<reference evidence="11" key="1">
    <citation type="submission" date="2021-12" db="EMBL/GenBank/DDBJ databases">
        <title>Bradyrhizobium xenonodulans sp. nov.</title>
        <authorList>
            <person name="Claassens R."/>
            <person name="Venter S.N."/>
            <person name="Beukes C.W."/>
            <person name="Stepkowski T."/>
            <person name="Steenkamp E.T."/>
        </authorList>
    </citation>
    <scope>NUCLEOTIDE SEQUENCE</scope>
    <source>
        <strain evidence="11">14AB</strain>
    </source>
</reference>
<evidence type="ECO:0000256" key="2">
    <source>
        <dbReference type="ARBA" id="ARBA00012438"/>
    </source>
</evidence>
<dbReference type="PANTHER" id="PTHR42878:SF15">
    <property type="entry name" value="BACTERIOPHYTOCHROME"/>
    <property type="match status" value="1"/>
</dbReference>
<feature type="domain" description="Histidine kinase" evidence="9">
    <location>
        <begin position="359"/>
        <end position="579"/>
    </location>
</feature>
<evidence type="ECO:0000256" key="1">
    <source>
        <dbReference type="ARBA" id="ARBA00000085"/>
    </source>
</evidence>
<evidence type="ECO:0000256" key="6">
    <source>
        <dbReference type="PROSITE-ProRule" id="PRU00169"/>
    </source>
</evidence>
<dbReference type="SUPFAM" id="SSF52172">
    <property type="entry name" value="CheY-like"/>
    <property type="match status" value="1"/>
</dbReference>
<dbReference type="EC" id="2.7.13.3" evidence="2"/>
<evidence type="ECO:0000259" key="9">
    <source>
        <dbReference type="PROSITE" id="PS50109"/>
    </source>
</evidence>
<dbReference type="InterPro" id="IPR021800">
    <property type="entry name" value="DUF3369"/>
</dbReference>
<dbReference type="InterPro" id="IPR004358">
    <property type="entry name" value="Sig_transdc_His_kin-like_C"/>
</dbReference>
<dbReference type="InterPro" id="IPR005467">
    <property type="entry name" value="His_kinase_dom"/>
</dbReference>
<keyword evidence="4" id="KW-0808">Transferase</keyword>
<dbReference type="PROSITE" id="PS50109">
    <property type="entry name" value="HIS_KIN"/>
    <property type="match status" value="1"/>
</dbReference>
<dbReference type="InterPro" id="IPR011006">
    <property type="entry name" value="CheY-like_superfamily"/>
</dbReference>
<dbReference type="Proteomes" id="UP001179614">
    <property type="component" value="Chromosome"/>
</dbReference>
<accession>A0ABY7MM67</accession>
<comment type="catalytic activity">
    <reaction evidence="1">
        <text>ATP + protein L-histidine = ADP + protein N-phospho-L-histidine.</text>
        <dbReference type="EC" id="2.7.13.3"/>
    </reaction>
</comment>
<dbReference type="Gene3D" id="1.10.287.130">
    <property type="match status" value="1"/>
</dbReference>
<dbReference type="Pfam" id="PF00512">
    <property type="entry name" value="HisKA"/>
    <property type="match status" value="1"/>
</dbReference>
<dbReference type="Pfam" id="PF02518">
    <property type="entry name" value="HATPase_c"/>
    <property type="match status" value="1"/>
</dbReference>
<dbReference type="RefSeq" id="WP_270163900.1">
    <property type="nucleotide sequence ID" value="NZ_CP089391.1"/>
</dbReference>
<dbReference type="Gene3D" id="3.40.50.2300">
    <property type="match status" value="1"/>
</dbReference>
<name>A0ABY7MM67_9BRAD</name>
<dbReference type="EMBL" id="CP089391">
    <property type="protein sequence ID" value="WBL78633.1"/>
    <property type="molecule type" value="Genomic_DNA"/>
</dbReference>
<organism evidence="11 12">
    <name type="scientific">Bradyrhizobium xenonodulans</name>
    <dbReference type="NCBI Taxonomy" id="2736875"/>
    <lineage>
        <taxon>Bacteria</taxon>
        <taxon>Pseudomonadati</taxon>
        <taxon>Pseudomonadota</taxon>
        <taxon>Alphaproteobacteria</taxon>
        <taxon>Hyphomicrobiales</taxon>
        <taxon>Nitrobacteraceae</taxon>
        <taxon>Bradyrhizobium</taxon>
    </lineage>
</organism>